<proteinExistence type="predicted"/>
<dbReference type="Proteomes" id="UP000547209">
    <property type="component" value="Unassembled WGS sequence"/>
</dbReference>
<name>A0A7X0VGS4_9BACL</name>
<evidence type="ECO:0000313" key="3">
    <source>
        <dbReference type="Proteomes" id="UP000547209"/>
    </source>
</evidence>
<feature type="region of interest" description="Disordered" evidence="1">
    <location>
        <begin position="51"/>
        <end position="77"/>
    </location>
</feature>
<organism evidence="2 3">
    <name type="scientific">Cohnella nanjingensis</name>
    <dbReference type="NCBI Taxonomy" id="1387779"/>
    <lineage>
        <taxon>Bacteria</taxon>
        <taxon>Bacillati</taxon>
        <taxon>Bacillota</taxon>
        <taxon>Bacilli</taxon>
        <taxon>Bacillales</taxon>
        <taxon>Paenibacillaceae</taxon>
        <taxon>Cohnella</taxon>
    </lineage>
</organism>
<accession>A0A7X0VGS4</accession>
<dbReference type="AlphaFoldDB" id="A0A7X0VGS4"/>
<protein>
    <recommendedName>
        <fullName evidence="4">Hsp20/alpha crystallin family protein</fullName>
    </recommendedName>
</protein>
<keyword evidence="3" id="KW-1185">Reference proteome</keyword>
<evidence type="ECO:0000256" key="1">
    <source>
        <dbReference type="SAM" id="MobiDB-lite"/>
    </source>
</evidence>
<dbReference type="EMBL" id="JACJVP010000038">
    <property type="protein sequence ID" value="MBB6673405.1"/>
    <property type="molecule type" value="Genomic_DNA"/>
</dbReference>
<reference evidence="2 3" key="1">
    <citation type="submission" date="2020-08" db="EMBL/GenBank/DDBJ databases">
        <title>Cohnella phylogeny.</title>
        <authorList>
            <person name="Dunlap C."/>
        </authorList>
    </citation>
    <scope>NUCLEOTIDE SEQUENCE [LARGE SCALE GENOMIC DNA]</scope>
    <source>
        <strain evidence="2 3">DSM 28246</strain>
    </source>
</reference>
<comment type="caution">
    <text evidence="2">The sequence shown here is derived from an EMBL/GenBank/DDBJ whole genome shotgun (WGS) entry which is preliminary data.</text>
</comment>
<dbReference type="RefSeq" id="WP_185671267.1">
    <property type="nucleotide sequence ID" value="NZ_JACJVP010000038.1"/>
</dbReference>
<sequence length="162" mass="18897">MSFFDNGPLPNWKEIQNWLGREIPWELVEKWDKKDDDAWLDRFIRNFMAPAESQTPEKMPAEKPVVQGDARKTVPSEISRSSKHVTVAFKLPNETDLKPVRLYATADRLRLTGLPGGRSETVLMPCRVYAKSGRAEWKQGRLVIRFRRRRTEKNEVELFIQA</sequence>
<evidence type="ECO:0000313" key="2">
    <source>
        <dbReference type="EMBL" id="MBB6673405.1"/>
    </source>
</evidence>
<gene>
    <name evidence="2" type="ORF">H7C19_22250</name>
</gene>
<evidence type="ECO:0008006" key="4">
    <source>
        <dbReference type="Google" id="ProtNLM"/>
    </source>
</evidence>